<dbReference type="Proteomes" id="UP001622557">
    <property type="component" value="Chromosome"/>
</dbReference>
<accession>A0ABZ1KVP8</accession>
<evidence type="ECO:0000256" key="1">
    <source>
        <dbReference type="ARBA" id="ARBA00022679"/>
    </source>
</evidence>
<dbReference type="PANTHER" id="PTHR43877">
    <property type="entry name" value="AMINOALKYLPHOSPHONATE N-ACETYLTRANSFERASE-RELATED-RELATED"/>
    <property type="match status" value="1"/>
</dbReference>
<proteinExistence type="predicted"/>
<dbReference type="Gene3D" id="3.40.630.30">
    <property type="match status" value="1"/>
</dbReference>
<dbReference type="SUPFAM" id="SSF55729">
    <property type="entry name" value="Acyl-CoA N-acyltransferases (Nat)"/>
    <property type="match status" value="1"/>
</dbReference>
<dbReference type="InterPro" id="IPR000182">
    <property type="entry name" value="GNAT_dom"/>
</dbReference>
<keyword evidence="1" id="KW-0808">Transferase</keyword>
<dbReference type="Pfam" id="PF00583">
    <property type="entry name" value="Acetyltransf_1"/>
    <property type="match status" value="1"/>
</dbReference>
<feature type="domain" description="N-acetyltransferase" evidence="3">
    <location>
        <begin position="16"/>
        <end position="173"/>
    </location>
</feature>
<sequence>MRTGPATETDRPADRARLRPATAADAGFLAEVLLEAFNWAQPRFTLEEILRTPSIAHYVTDWPRPGDFGVVAEDGPGRPVGAAWARTFPADDPGYGHVDPRVPELTLGVLPGHRGRGIGGALLDTLVAQAARARVDLSLSVEDGNPAVRLYAARGFVTVGREGNSDTMLLRLTGTPTDHPRT</sequence>
<dbReference type="GeneID" id="97285161"/>
<dbReference type="PANTHER" id="PTHR43877:SF1">
    <property type="entry name" value="ACETYLTRANSFERASE"/>
    <property type="match status" value="1"/>
</dbReference>
<reference evidence="4 5" key="1">
    <citation type="submission" date="2022-10" db="EMBL/GenBank/DDBJ databases">
        <title>The complete genomes of actinobacterial strains from the NBC collection.</title>
        <authorList>
            <person name="Joergensen T.S."/>
            <person name="Alvarez Arevalo M."/>
            <person name="Sterndorff E.B."/>
            <person name="Faurdal D."/>
            <person name="Vuksanovic O."/>
            <person name="Mourched A.-S."/>
            <person name="Charusanti P."/>
            <person name="Shaw S."/>
            <person name="Blin K."/>
            <person name="Weber T."/>
        </authorList>
    </citation>
    <scope>NUCLEOTIDE SEQUENCE [LARGE SCALE GENOMIC DNA]</scope>
    <source>
        <strain evidence="4 5">NBC_00156</strain>
    </source>
</reference>
<gene>
    <name evidence="4" type="ORF">OG350_32005</name>
</gene>
<keyword evidence="5" id="KW-1185">Reference proteome</keyword>
<keyword evidence="2" id="KW-0012">Acyltransferase</keyword>
<dbReference type="InterPro" id="IPR050832">
    <property type="entry name" value="Bact_Acetyltransf"/>
</dbReference>
<evidence type="ECO:0000259" key="3">
    <source>
        <dbReference type="PROSITE" id="PS51186"/>
    </source>
</evidence>
<protein>
    <submittedName>
        <fullName evidence="4">GNAT family N-acetyltransferase</fullName>
    </submittedName>
</protein>
<dbReference type="CDD" id="cd04301">
    <property type="entry name" value="NAT_SF"/>
    <property type="match status" value="1"/>
</dbReference>
<dbReference type="RefSeq" id="WP_051754145.1">
    <property type="nucleotide sequence ID" value="NZ_CP108164.1"/>
</dbReference>
<evidence type="ECO:0000313" key="5">
    <source>
        <dbReference type="Proteomes" id="UP001622557"/>
    </source>
</evidence>
<dbReference type="PROSITE" id="PS51186">
    <property type="entry name" value="GNAT"/>
    <property type="match status" value="1"/>
</dbReference>
<name>A0ABZ1KVP8_STRAH</name>
<evidence type="ECO:0000256" key="2">
    <source>
        <dbReference type="ARBA" id="ARBA00023315"/>
    </source>
</evidence>
<evidence type="ECO:0000313" key="4">
    <source>
        <dbReference type="EMBL" id="WTQ84648.1"/>
    </source>
</evidence>
<dbReference type="EMBL" id="CP108164">
    <property type="protein sequence ID" value="WTQ84648.1"/>
    <property type="molecule type" value="Genomic_DNA"/>
</dbReference>
<dbReference type="InterPro" id="IPR016181">
    <property type="entry name" value="Acyl_CoA_acyltransferase"/>
</dbReference>
<organism evidence="4 5">
    <name type="scientific">Streptomyces achromogenes</name>
    <dbReference type="NCBI Taxonomy" id="67255"/>
    <lineage>
        <taxon>Bacteria</taxon>
        <taxon>Bacillati</taxon>
        <taxon>Actinomycetota</taxon>
        <taxon>Actinomycetes</taxon>
        <taxon>Kitasatosporales</taxon>
        <taxon>Streptomycetaceae</taxon>
        <taxon>Streptomyces</taxon>
    </lineage>
</organism>